<accession>A0A915I726</accession>
<reference evidence="3" key="1">
    <citation type="submission" date="2022-11" db="UniProtKB">
        <authorList>
            <consortium name="WormBaseParasite"/>
        </authorList>
    </citation>
    <scope>IDENTIFICATION</scope>
</reference>
<evidence type="ECO:0000256" key="1">
    <source>
        <dbReference type="SAM" id="MobiDB-lite"/>
    </source>
</evidence>
<evidence type="ECO:0000313" key="3">
    <source>
        <dbReference type="WBParaSite" id="nRc.2.0.1.t09944-RA"/>
    </source>
</evidence>
<protein>
    <submittedName>
        <fullName evidence="3">Uncharacterized protein</fullName>
    </submittedName>
</protein>
<dbReference type="AlphaFoldDB" id="A0A915I726"/>
<proteinExistence type="predicted"/>
<organism evidence="2 3">
    <name type="scientific">Romanomermis culicivorax</name>
    <name type="common">Nematode worm</name>
    <dbReference type="NCBI Taxonomy" id="13658"/>
    <lineage>
        <taxon>Eukaryota</taxon>
        <taxon>Metazoa</taxon>
        <taxon>Ecdysozoa</taxon>
        <taxon>Nematoda</taxon>
        <taxon>Enoplea</taxon>
        <taxon>Dorylaimia</taxon>
        <taxon>Mermithida</taxon>
        <taxon>Mermithoidea</taxon>
        <taxon>Mermithidae</taxon>
        <taxon>Romanomermis</taxon>
    </lineage>
</organism>
<evidence type="ECO:0000313" key="2">
    <source>
        <dbReference type="Proteomes" id="UP000887565"/>
    </source>
</evidence>
<feature type="region of interest" description="Disordered" evidence="1">
    <location>
        <begin position="103"/>
        <end position="140"/>
    </location>
</feature>
<dbReference type="Proteomes" id="UP000887565">
    <property type="component" value="Unplaced"/>
</dbReference>
<name>A0A915I726_ROMCU</name>
<dbReference type="WBParaSite" id="nRc.2.0.1.t09944-RA">
    <property type="protein sequence ID" value="nRc.2.0.1.t09944-RA"/>
    <property type="gene ID" value="nRc.2.0.1.g09944"/>
</dbReference>
<keyword evidence="2" id="KW-1185">Reference proteome</keyword>
<sequence length="140" mass="15624">MIATMKKDNQGHVLKITNTMSGIKAPILNPNHVIVTITALIGQQARTTRAPRSINQQDFGVRPTNPAHTTPKIAFVSNANMPNKITTKTSAVNLTPLNLRQPTFEPTPRYLRPAQLETPPWSTAPKRFPPFPRHTKLFLQ</sequence>